<dbReference type="Pfam" id="PF14310">
    <property type="entry name" value="Fn3-like"/>
    <property type="match status" value="1"/>
</dbReference>
<dbReference type="InterPro" id="IPR011658">
    <property type="entry name" value="PA14_dom"/>
</dbReference>
<dbReference type="Proteomes" id="UP001499951">
    <property type="component" value="Unassembled WGS sequence"/>
</dbReference>
<dbReference type="SUPFAM" id="SSF51445">
    <property type="entry name" value="(Trans)glycosidases"/>
    <property type="match status" value="1"/>
</dbReference>
<dbReference type="RefSeq" id="WP_166937012.1">
    <property type="nucleotide sequence ID" value="NZ_BAAADD010000008.1"/>
</dbReference>
<feature type="domain" description="PA14" evidence="5">
    <location>
        <begin position="462"/>
        <end position="622"/>
    </location>
</feature>
<dbReference type="InterPro" id="IPR026891">
    <property type="entry name" value="Fn3-like"/>
</dbReference>
<dbReference type="Gene3D" id="3.90.182.10">
    <property type="entry name" value="Toxin - Anthrax Protective Antigen,domain 1"/>
    <property type="match status" value="1"/>
</dbReference>
<dbReference type="PROSITE" id="PS51820">
    <property type="entry name" value="PA14"/>
    <property type="match status" value="1"/>
</dbReference>
<organism evidence="6 7">
    <name type="scientific">Rhizomicrobium electricum</name>
    <dbReference type="NCBI Taxonomy" id="480070"/>
    <lineage>
        <taxon>Bacteria</taxon>
        <taxon>Pseudomonadati</taxon>
        <taxon>Pseudomonadota</taxon>
        <taxon>Alphaproteobacteria</taxon>
        <taxon>Micropepsales</taxon>
        <taxon>Micropepsaceae</taxon>
        <taxon>Rhizomicrobium</taxon>
    </lineage>
</organism>
<evidence type="ECO:0000256" key="3">
    <source>
        <dbReference type="ARBA" id="ARBA00022801"/>
    </source>
</evidence>
<dbReference type="EMBL" id="BAAADD010000008">
    <property type="protein sequence ID" value="GAA0580324.1"/>
    <property type="molecule type" value="Genomic_DNA"/>
</dbReference>
<comment type="similarity">
    <text evidence="1">Belongs to the glycosyl hydrolase 3 family.</text>
</comment>
<dbReference type="InterPro" id="IPR036962">
    <property type="entry name" value="Glyco_hydro_3_N_sf"/>
</dbReference>
<keyword evidence="7" id="KW-1185">Reference proteome</keyword>
<dbReference type="SMART" id="SM01217">
    <property type="entry name" value="Fn3_like"/>
    <property type="match status" value="1"/>
</dbReference>
<dbReference type="SUPFAM" id="SSF52279">
    <property type="entry name" value="Beta-D-glucan exohydrolase, C-terminal domain"/>
    <property type="match status" value="1"/>
</dbReference>
<dbReference type="Pfam" id="PF01915">
    <property type="entry name" value="Glyco_hydro_3_C"/>
    <property type="match status" value="1"/>
</dbReference>
<dbReference type="PANTHER" id="PTHR42721:SF3">
    <property type="entry name" value="BETA-D-XYLOSIDASE 5-RELATED"/>
    <property type="match status" value="1"/>
</dbReference>
<dbReference type="PANTHER" id="PTHR42721">
    <property type="entry name" value="SUGAR HYDROLASE-RELATED"/>
    <property type="match status" value="1"/>
</dbReference>
<dbReference type="Gene3D" id="3.20.20.300">
    <property type="entry name" value="Glycoside hydrolase, family 3, N-terminal domain"/>
    <property type="match status" value="1"/>
</dbReference>
<evidence type="ECO:0000256" key="1">
    <source>
        <dbReference type="ARBA" id="ARBA00005336"/>
    </source>
</evidence>
<comment type="caution">
    <text evidence="6">The sequence shown here is derived from an EMBL/GenBank/DDBJ whole genome shotgun (WGS) entry which is preliminary data.</text>
</comment>
<feature type="chain" id="PRO_5046099114" evidence="4">
    <location>
        <begin position="26"/>
        <end position="866"/>
    </location>
</feature>
<keyword evidence="2 4" id="KW-0732">Signal</keyword>
<protein>
    <submittedName>
        <fullName evidence="6">Glycoside hydrolase family 3 protein</fullName>
    </submittedName>
</protein>
<dbReference type="InterPro" id="IPR037524">
    <property type="entry name" value="PA14/GLEYA"/>
</dbReference>
<dbReference type="InterPro" id="IPR017853">
    <property type="entry name" value="GH"/>
</dbReference>
<evidence type="ECO:0000313" key="6">
    <source>
        <dbReference type="EMBL" id="GAA0580324.1"/>
    </source>
</evidence>
<keyword evidence="3 6" id="KW-0378">Hydrolase</keyword>
<dbReference type="PRINTS" id="PR00133">
    <property type="entry name" value="GLHYDRLASE3"/>
</dbReference>
<sequence>MRASHWVFPSILLLAFGTTAFGQNAAPYLDPNLSPQARAADLISRMTLQEKVLQMQSGSPAIPRLGIPAYNWWGEALHGVANGHATAFPQAIGLGATFDTDLIHRVADVTSTEARAKFHEAQRNGVPARPGVMPTDIALTFWSPNINIFRDPRWGRGQETYGEDPFLSGQLGAAFVRGMQGDDPRYLKTVATPKHYAVHSGPETLRHGFDAKISDYDLNNTYLPAFRTAVTEGKAESVMCVYNSVDGVPGCASPDLLQKHLRDAWGFAGYVVSDCGAVGDIYQNHKYTKTMGAAAVAAVKAGTDITCGTEYETLPDEVKAGTISEAEINRALERLLVARIRLGMFDPADRVPYASIPISENDSAAHRKLALEAENKAIVLLKNKGILPFKASIKKIAVLGPSADDPGALLGNYNGISTRQVTPLEGIQHQFSDATVRYAVGASYTDSTPVPVSSAALSSADGKTPGVKAEYFDNPDFAGTPKLVRDEARIAFNQRSSDAAAQAVIRGEKYSIRWTGTFTPPVSGEYLLAARTHIWNRGGKIHMFIDGKDVGTNVTQGPSAIPGAQPVGMMASRNADAKLNLIGGHKYSIRVELQQNGPEGTTDLFWIAPKQAALREAADVAKQSDVAVVFVGLNSSLEGEENPWVKIPGFLGGDRTSIDLPEPQEKLIEAVVATGKPVVVVLTSGSALSVNFADKHAAAVLQAWYGGEETGTAVAQTLAGSNNPSGRLPVTFYKGLDQVPAFTDYAMKGRTYRYFKGEPLYRFGYGLSYSRFTYSGLKAVRNGADATVSATVKNASARDGDEVVQLYTSGTGEEIRSLKGFQRVHLKAGESREVSFTLKDVPQGRIGVSVGGGQPVGKTAHVKGSL</sequence>
<accession>A0ABP3Q4X3</accession>
<gene>
    <name evidence="6" type="ORF">GCM10008942_31530</name>
</gene>
<dbReference type="Pfam" id="PF00933">
    <property type="entry name" value="Glyco_hydro_3"/>
    <property type="match status" value="1"/>
</dbReference>
<dbReference type="SUPFAM" id="SSF56988">
    <property type="entry name" value="Anthrax protective antigen"/>
    <property type="match status" value="1"/>
</dbReference>
<dbReference type="InterPro" id="IPR013783">
    <property type="entry name" value="Ig-like_fold"/>
</dbReference>
<feature type="signal peptide" evidence="4">
    <location>
        <begin position="1"/>
        <end position="25"/>
    </location>
</feature>
<reference evidence="7" key="1">
    <citation type="journal article" date="2019" name="Int. J. Syst. Evol. Microbiol.">
        <title>The Global Catalogue of Microorganisms (GCM) 10K type strain sequencing project: providing services to taxonomists for standard genome sequencing and annotation.</title>
        <authorList>
            <consortium name="The Broad Institute Genomics Platform"/>
            <consortium name="The Broad Institute Genome Sequencing Center for Infectious Disease"/>
            <person name="Wu L."/>
            <person name="Ma J."/>
        </authorList>
    </citation>
    <scope>NUCLEOTIDE SEQUENCE [LARGE SCALE GENOMIC DNA]</scope>
    <source>
        <strain evidence="7">JCM 15089</strain>
    </source>
</reference>
<dbReference type="SMART" id="SM00758">
    <property type="entry name" value="PA14"/>
    <property type="match status" value="1"/>
</dbReference>
<dbReference type="Gene3D" id="2.60.40.10">
    <property type="entry name" value="Immunoglobulins"/>
    <property type="match status" value="1"/>
</dbReference>
<evidence type="ECO:0000313" key="7">
    <source>
        <dbReference type="Proteomes" id="UP001499951"/>
    </source>
</evidence>
<evidence type="ECO:0000256" key="2">
    <source>
        <dbReference type="ARBA" id="ARBA00022729"/>
    </source>
</evidence>
<name>A0ABP3Q4X3_9PROT</name>
<evidence type="ECO:0000256" key="4">
    <source>
        <dbReference type="SAM" id="SignalP"/>
    </source>
</evidence>
<dbReference type="InterPro" id="IPR002772">
    <property type="entry name" value="Glyco_hydro_3_C"/>
</dbReference>
<dbReference type="InterPro" id="IPR044993">
    <property type="entry name" value="BXL"/>
</dbReference>
<proteinExistence type="inferred from homology"/>
<dbReference type="Gene3D" id="3.40.50.1700">
    <property type="entry name" value="Glycoside hydrolase family 3 C-terminal domain"/>
    <property type="match status" value="1"/>
</dbReference>
<dbReference type="InterPro" id="IPR001764">
    <property type="entry name" value="Glyco_hydro_3_N"/>
</dbReference>
<dbReference type="GO" id="GO:0016787">
    <property type="term" value="F:hydrolase activity"/>
    <property type="evidence" value="ECO:0007669"/>
    <property type="project" value="UniProtKB-KW"/>
</dbReference>
<dbReference type="Pfam" id="PF07691">
    <property type="entry name" value="PA14"/>
    <property type="match status" value="1"/>
</dbReference>
<dbReference type="InterPro" id="IPR036881">
    <property type="entry name" value="Glyco_hydro_3_C_sf"/>
</dbReference>
<evidence type="ECO:0000259" key="5">
    <source>
        <dbReference type="PROSITE" id="PS51820"/>
    </source>
</evidence>